<reference evidence="1 2" key="1">
    <citation type="submission" date="2022-10" db="EMBL/GenBank/DDBJ databases">
        <title>The complete genomes of actinobacterial strains from the NBC collection.</title>
        <authorList>
            <person name="Joergensen T.S."/>
            <person name="Alvarez Arevalo M."/>
            <person name="Sterndorff E.B."/>
            <person name="Faurdal D."/>
            <person name="Vuksanovic O."/>
            <person name="Mourched A.-S."/>
            <person name="Charusanti P."/>
            <person name="Shaw S."/>
            <person name="Blin K."/>
            <person name="Weber T."/>
        </authorList>
    </citation>
    <scope>NUCLEOTIDE SEQUENCE [LARGE SCALE GENOMIC DNA]</scope>
    <source>
        <strain evidence="1 2">NBC_00206</strain>
    </source>
</reference>
<protein>
    <submittedName>
        <fullName evidence="1">Uncharacterized protein</fullName>
    </submittedName>
</protein>
<evidence type="ECO:0000313" key="1">
    <source>
        <dbReference type="EMBL" id="WTO86169.1"/>
    </source>
</evidence>
<gene>
    <name evidence="1" type="ORF">OHU27_28550</name>
</gene>
<dbReference type="EMBL" id="CP108125">
    <property type="protein sequence ID" value="WTO86169.1"/>
    <property type="molecule type" value="Genomic_DNA"/>
</dbReference>
<sequence>MTTPMILIEASDPTRCPPAWRWALPSLRAEPVTKEITEEATSLLNETDLHGHKYAIDAALAAVALRQPGPITAFTSAEYGMRELCADRAVVVKF</sequence>
<dbReference type="RefSeq" id="WP_406259815.1">
    <property type="nucleotide sequence ID" value="NZ_CP108125.1"/>
</dbReference>
<evidence type="ECO:0000313" key="2">
    <source>
        <dbReference type="Proteomes" id="UP001622690"/>
    </source>
</evidence>
<accession>A0ABZ1J1K9</accession>
<dbReference type="Proteomes" id="UP001622690">
    <property type="component" value="Chromosome"/>
</dbReference>
<keyword evidence="2" id="KW-1185">Reference proteome</keyword>
<organism evidence="1 2">
    <name type="scientific">Streptomyces nigra</name>
    <dbReference type="NCBI Taxonomy" id="1827580"/>
    <lineage>
        <taxon>Bacteria</taxon>
        <taxon>Bacillati</taxon>
        <taxon>Actinomycetota</taxon>
        <taxon>Actinomycetes</taxon>
        <taxon>Kitasatosporales</taxon>
        <taxon>Streptomycetaceae</taxon>
        <taxon>Streptomyces</taxon>
    </lineage>
</organism>
<name>A0ABZ1J1K9_9ACTN</name>
<proteinExistence type="predicted"/>